<dbReference type="EMBL" id="SNSC02000001">
    <property type="protein sequence ID" value="TID27924.1"/>
    <property type="molecule type" value="Genomic_DNA"/>
</dbReference>
<feature type="domain" description="Retrovirus-related Pol polyprotein from transposon TNT 1-94-like beta-barrel" evidence="1">
    <location>
        <begin position="36"/>
        <end position="111"/>
    </location>
</feature>
<protein>
    <recommendedName>
        <fullName evidence="1">Retrovirus-related Pol polyprotein from transposon TNT 1-94-like beta-barrel domain-containing protein</fullName>
    </recommendedName>
</protein>
<dbReference type="Pfam" id="PF22936">
    <property type="entry name" value="Pol_BBD"/>
    <property type="match status" value="1"/>
</dbReference>
<dbReference type="InterPro" id="IPR054722">
    <property type="entry name" value="PolX-like_BBD"/>
</dbReference>
<evidence type="ECO:0000313" key="3">
    <source>
        <dbReference type="Proteomes" id="UP000298493"/>
    </source>
</evidence>
<proteinExistence type="predicted"/>
<evidence type="ECO:0000313" key="2">
    <source>
        <dbReference type="EMBL" id="TID27924.1"/>
    </source>
</evidence>
<organism evidence="2 3">
    <name type="scientific">Venturia nashicola</name>
    <dbReference type="NCBI Taxonomy" id="86259"/>
    <lineage>
        <taxon>Eukaryota</taxon>
        <taxon>Fungi</taxon>
        <taxon>Dikarya</taxon>
        <taxon>Ascomycota</taxon>
        <taxon>Pezizomycotina</taxon>
        <taxon>Dothideomycetes</taxon>
        <taxon>Pleosporomycetidae</taxon>
        <taxon>Venturiales</taxon>
        <taxon>Venturiaceae</taxon>
        <taxon>Venturia</taxon>
    </lineage>
</organism>
<reference evidence="2 3" key="1">
    <citation type="submission" date="2019-04" db="EMBL/GenBank/DDBJ databases">
        <title>High contiguity whole genome sequence and gene annotation resource for two Venturia nashicola isolates.</title>
        <authorList>
            <person name="Prokchorchik M."/>
            <person name="Won K."/>
            <person name="Lee Y."/>
            <person name="Choi E.D."/>
            <person name="Segonzac C."/>
            <person name="Sohn K.H."/>
        </authorList>
    </citation>
    <scope>NUCLEOTIDE SEQUENCE [LARGE SCALE GENOMIC DNA]</scope>
    <source>
        <strain evidence="2 3">PRI2</strain>
    </source>
</reference>
<dbReference type="Proteomes" id="UP000298493">
    <property type="component" value="Unassembled WGS sequence"/>
</dbReference>
<accession>A0A4Z1PPI1</accession>
<dbReference type="PANTHER" id="PTHR40628:SF1">
    <property type="entry name" value="CHROMO DOMAIN-CONTAINING PROTEIN"/>
    <property type="match status" value="1"/>
</dbReference>
<comment type="caution">
    <text evidence="2">The sequence shown here is derived from an EMBL/GenBank/DDBJ whole genome shotgun (WGS) entry which is preliminary data.</text>
</comment>
<dbReference type="PANTHER" id="PTHR40628">
    <property type="entry name" value="CHROMO DOMAIN-CONTAINING PROTEIN"/>
    <property type="match status" value="1"/>
</dbReference>
<name>A0A4Z1PPI1_9PEZI</name>
<dbReference type="AlphaFoldDB" id="A0A4Z1PPI1"/>
<evidence type="ECO:0000259" key="1">
    <source>
        <dbReference type="Pfam" id="PF22936"/>
    </source>
</evidence>
<gene>
    <name evidence="2" type="ORF">E6O75_ATG00691</name>
</gene>
<keyword evidence="3" id="KW-1185">Reference proteome</keyword>
<sequence length="238" mass="27050">MIASPESPLYPDWSWSYNSNVQYVDNMITYQSLTLNSIAKDRAWFTEFTPFSSFIEDVYTDDQQPVMGIGTVALHTHCTPESCPGQNGIKCNATLTLKHVLYVPSARCNVIGRPRRDSLNEYMVQMSLSGASNVTIQTLDGHAMACFDCNPLLDARWSTSEQARYTALQSHSAENNGRNFAMSEGEQVWLTRYYGSEDAFLRNFGLSILEEEEREEGRRIMAYIHGTRRPSIRQDMDN</sequence>